<comment type="caution">
    <text evidence="1">The sequence shown here is derived from an EMBL/GenBank/DDBJ whole genome shotgun (WGS) entry which is preliminary data.</text>
</comment>
<reference evidence="1 2" key="1">
    <citation type="submission" date="2024-08" db="EMBL/GenBank/DDBJ databases">
        <title>Tateyamaria sp. nov., isolated from marine algae.</title>
        <authorList>
            <person name="Choi B.J."/>
            <person name="Kim J.M."/>
            <person name="Lee J.K."/>
            <person name="Choi D.G."/>
            <person name="Bayburt H."/>
            <person name="Baek J.H."/>
            <person name="Han D.M."/>
            <person name="Jeon C.O."/>
        </authorList>
    </citation>
    <scope>NUCLEOTIDE SEQUENCE [LARGE SCALE GENOMIC DNA]</scope>
    <source>
        <strain evidence="1 2">KMU-156</strain>
    </source>
</reference>
<dbReference type="SUPFAM" id="SSF63825">
    <property type="entry name" value="YWTD domain"/>
    <property type="match status" value="1"/>
</dbReference>
<sequence>MIYCMTYGAEGYLYSVDVQTGAWAVVTGLDEYDGAGLLYDPQGQLLITTGAFSRPGEIRIFGLDGSFSSMFIPTTAFPGLTDLFDYGNEHGPPLTPLSYSDGWLLLEALARRSSANRGAGGYRLYAVQISTREVRLLRFSDN</sequence>
<dbReference type="RefSeq" id="WP_407593694.1">
    <property type="nucleotide sequence ID" value="NZ_JBHDIY010000002.1"/>
</dbReference>
<name>A0ABW8V368_9RHOB</name>
<accession>A0ABW8V368</accession>
<evidence type="ECO:0000313" key="2">
    <source>
        <dbReference type="Proteomes" id="UP001627408"/>
    </source>
</evidence>
<proteinExistence type="predicted"/>
<dbReference type="Proteomes" id="UP001627408">
    <property type="component" value="Unassembled WGS sequence"/>
</dbReference>
<keyword evidence="2" id="KW-1185">Reference proteome</keyword>
<gene>
    <name evidence="1" type="ORF">ACERZ8_18805</name>
</gene>
<organism evidence="1 2">
    <name type="scientific">Tateyamaria armeniaca</name>
    <dbReference type="NCBI Taxonomy" id="2518930"/>
    <lineage>
        <taxon>Bacteria</taxon>
        <taxon>Pseudomonadati</taxon>
        <taxon>Pseudomonadota</taxon>
        <taxon>Alphaproteobacteria</taxon>
        <taxon>Rhodobacterales</taxon>
        <taxon>Roseobacteraceae</taxon>
        <taxon>Tateyamaria</taxon>
    </lineage>
</organism>
<evidence type="ECO:0000313" key="1">
    <source>
        <dbReference type="EMBL" id="MFL4471828.1"/>
    </source>
</evidence>
<dbReference type="EMBL" id="JBHDIY010000002">
    <property type="protein sequence ID" value="MFL4471828.1"/>
    <property type="molecule type" value="Genomic_DNA"/>
</dbReference>
<protein>
    <submittedName>
        <fullName evidence="1">Uncharacterized protein</fullName>
    </submittedName>
</protein>